<gene>
    <name evidence="2" type="ORF">Taro_012820</name>
</gene>
<comment type="caution">
    <text evidence="2">The sequence shown here is derived from an EMBL/GenBank/DDBJ whole genome shotgun (WGS) entry which is preliminary data.</text>
</comment>
<dbReference type="EMBL" id="NMUH01000504">
    <property type="protein sequence ID" value="MQL80371.1"/>
    <property type="molecule type" value="Genomic_DNA"/>
</dbReference>
<protein>
    <submittedName>
        <fullName evidence="2">Uncharacterized protein</fullName>
    </submittedName>
</protein>
<reference evidence="2" key="1">
    <citation type="submission" date="2017-07" db="EMBL/GenBank/DDBJ databases">
        <title>Taro Niue Genome Assembly and Annotation.</title>
        <authorList>
            <person name="Atibalentja N."/>
            <person name="Keating K."/>
            <person name="Fields C.J."/>
        </authorList>
    </citation>
    <scope>NUCLEOTIDE SEQUENCE</scope>
    <source>
        <strain evidence="2">Niue_2</strain>
        <tissue evidence="2">Leaf</tissue>
    </source>
</reference>
<keyword evidence="3" id="KW-1185">Reference proteome</keyword>
<feature type="transmembrane region" description="Helical" evidence="1">
    <location>
        <begin position="20"/>
        <end position="45"/>
    </location>
</feature>
<dbReference type="Proteomes" id="UP000652761">
    <property type="component" value="Unassembled WGS sequence"/>
</dbReference>
<proteinExistence type="predicted"/>
<keyword evidence="1" id="KW-1133">Transmembrane helix</keyword>
<sequence length="154" mass="16669">MHELRVGVLLEVLLEELLEVLLGIVVVAPATTSIFAPISFVAAIFEDRFKVLSGSSAATCRQPAQNCRQAHVFQNSRFLDCVDLSTGPLLLLTGTHRSRKPELCLLLAVDSSFLAVDSYLSTASPKLSTGACLPELQVIQLGMTFKGLSAEWTH</sequence>
<keyword evidence="1" id="KW-0812">Transmembrane</keyword>
<organism evidence="2 3">
    <name type="scientific">Colocasia esculenta</name>
    <name type="common">Wild taro</name>
    <name type="synonym">Arum esculentum</name>
    <dbReference type="NCBI Taxonomy" id="4460"/>
    <lineage>
        <taxon>Eukaryota</taxon>
        <taxon>Viridiplantae</taxon>
        <taxon>Streptophyta</taxon>
        <taxon>Embryophyta</taxon>
        <taxon>Tracheophyta</taxon>
        <taxon>Spermatophyta</taxon>
        <taxon>Magnoliopsida</taxon>
        <taxon>Liliopsida</taxon>
        <taxon>Araceae</taxon>
        <taxon>Aroideae</taxon>
        <taxon>Colocasieae</taxon>
        <taxon>Colocasia</taxon>
    </lineage>
</organism>
<accession>A0A843UA82</accession>
<evidence type="ECO:0000313" key="3">
    <source>
        <dbReference type="Proteomes" id="UP000652761"/>
    </source>
</evidence>
<evidence type="ECO:0000313" key="2">
    <source>
        <dbReference type="EMBL" id="MQL80371.1"/>
    </source>
</evidence>
<name>A0A843UA82_COLES</name>
<evidence type="ECO:0000256" key="1">
    <source>
        <dbReference type="SAM" id="Phobius"/>
    </source>
</evidence>
<dbReference type="AlphaFoldDB" id="A0A843UA82"/>
<keyword evidence="1" id="KW-0472">Membrane</keyword>